<dbReference type="PANTHER" id="PTHR46797:SF1">
    <property type="entry name" value="METHYLPHOSPHONATE SYNTHASE"/>
    <property type="match status" value="1"/>
</dbReference>
<feature type="domain" description="HTH cro/C1-type" evidence="2">
    <location>
        <begin position="8"/>
        <end position="63"/>
    </location>
</feature>
<evidence type="ECO:0000313" key="3">
    <source>
        <dbReference type="EMBL" id="MBO8427429.1"/>
    </source>
</evidence>
<dbReference type="InterPro" id="IPR050807">
    <property type="entry name" value="TransReg_Diox_bact_type"/>
</dbReference>
<dbReference type="PANTHER" id="PTHR46797">
    <property type="entry name" value="HTH-TYPE TRANSCRIPTIONAL REGULATOR"/>
    <property type="match status" value="1"/>
</dbReference>
<dbReference type="GO" id="GO:0005829">
    <property type="term" value="C:cytosol"/>
    <property type="evidence" value="ECO:0007669"/>
    <property type="project" value="TreeGrafter"/>
</dbReference>
<evidence type="ECO:0000313" key="4">
    <source>
        <dbReference type="Proteomes" id="UP000823613"/>
    </source>
</evidence>
<dbReference type="GO" id="GO:0003700">
    <property type="term" value="F:DNA-binding transcription factor activity"/>
    <property type="evidence" value="ECO:0007669"/>
    <property type="project" value="TreeGrafter"/>
</dbReference>
<proteinExistence type="predicted"/>
<dbReference type="SUPFAM" id="SSF52218">
    <property type="entry name" value="Flavoproteins"/>
    <property type="match status" value="1"/>
</dbReference>
<dbReference type="InterPro" id="IPR001387">
    <property type="entry name" value="Cro/C1-type_HTH"/>
</dbReference>
<keyword evidence="1" id="KW-0238">DNA-binding</keyword>
<dbReference type="InterPro" id="IPR010982">
    <property type="entry name" value="Lambda_DNA-bd_dom_sf"/>
</dbReference>
<dbReference type="Proteomes" id="UP000823613">
    <property type="component" value="Unassembled WGS sequence"/>
</dbReference>
<evidence type="ECO:0000259" key="2">
    <source>
        <dbReference type="PROSITE" id="PS50943"/>
    </source>
</evidence>
<dbReference type="EMBL" id="JADIMY010000054">
    <property type="protein sequence ID" value="MBO8427429.1"/>
    <property type="molecule type" value="Genomic_DNA"/>
</dbReference>
<accession>A0A9D9GWK1</accession>
<dbReference type="Gene3D" id="1.10.260.40">
    <property type="entry name" value="lambda repressor-like DNA-binding domains"/>
    <property type="match status" value="1"/>
</dbReference>
<dbReference type="SMART" id="SM00530">
    <property type="entry name" value="HTH_XRE"/>
    <property type="match status" value="1"/>
</dbReference>
<reference evidence="3" key="1">
    <citation type="submission" date="2020-10" db="EMBL/GenBank/DDBJ databases">
        <authorList>
            <person name="Gilroy R."/>
        </authorList>
    </citation>
    <scope>NUCLEOTIDE SEQUENCE</scope>
    <source>
        <strain evidence="3">11159</strain>
    </source>
</reference>
<dbReference type="SUPFAM" id="SSF47413">
    <property type="entry name" value="lambda repressor-like DNA-binding domains"/>
    <property type="match status" value="1"/>
</dbReference>
<dbReference type="PROSITE" id="PS50943">
    <property type="entry name" value="HTH_CROC1"/>
    <property type="match status" value="1"/>
</dbReference>
<protein>
    <submittedName>
        <fullName evidence="3">Helix-turn-helix transcriptional regulator</fullName>
    </submittedName>
</protein>
<dbReference type="Gene3D" id="3.40.50.360">
    <property type="match status" value="1"/>
</dbReference>
<dbReference type="Pfam" id="PF12844">
    <property type="entry name" value="HTH_19"/>
    <property type="match status" value="1"/>
</dbReference>
<comment type="caution">
    <text evidence="3">The sequence shown here is derived from an EMBL/GenBank/DDBJ whole genome shotgun (WGS) entry which is preliminary data.</text>
</comment>
<organism evidence="3 4">
    <name type="scientific">Candidatus Onthovivens merdipullorum</name>
    <dbReference type="NCBI Taxonomy" id="2840889"/>
    <lineage>
        <taxon>Bacteria</taxon>
        <taxon>Bacillati</taxon>
        <taxon>Bacillota</taxon>
        <taxon>Bacilli</taxon>
        <taxon>Bacillales</taxon>
        <taxon>Candidatus Onthovivens</taxon>
    </lineage>
</organism>
<name>A0A9D9GWK1_9BACL</name>
<dbReference type="AlphaFoldDB" id="A0A9D9GWK1"/>
<dbReference type="InterPro" id="IPR029039">
    <property type="entry name" value="Flavoprotein-like_sf"/>
</dbReference>
<dbReference type="CDD" id="cd00093">
    <property type="entry name" value="HTH_XRE"/>
    <property type="match status" value="1"/>
</dbReference>
<reference evidence="3" key="2">
    <citation type="journal article" date="2021" name="PeerJ">
        <title>Extensive microbial diversity within the chicken gut microbiome revealed by metagenomics and culture.</title>
        <authorList>
            <person name="Gilroy R."/>
            <person name="Ravi A."/>
            <person name="Getino M."/>
            <person name="Pursley I."/>
            <person name="Horton D.L."/>
            <person name="Alikhan N.F."/>
            <person name="Baker D."/>
            <person name="Gharbi K."/>
            <person name="Hall N."/>
            <person name="Watson M."/>
            <person name="Adriaenssens E.M."/>
            <person name="Foster-Nyarko E."/>
            <person name="Jarju S."/>
            <person name="Secka A."/>
            <person name="Antonio M."/>
            <person name="Oren A."/>
            <person name="Chaudhuri R.R."/>
            <person name="La Ragione R."/>
            <person name="Hildebrand F."/>
            <person name="Pallen M.J."/>
        </authorList>
    </citation>
    <scope>NUCLEOTIDE SEQUENCE</scope>
    <source>
        <strain evidence="3">11159</strain>
    </source>
</reference>
<sequence length="249" mass="29258">MNDFGKRIKKIRKDRGLTQQQFAESLGYAHKSTINKIESGVEKMSYQKILVLIKEYALSAGDLFGDDDNKIEPKENINKIFVSFSGRVGGISDFVANNFKKEGDQILFYRNLNIHSCSLCQYECFYNKCPYENDDNFIFFEMLSKSKEVILIIPIYCSNAPSLFYKFSERSQAYFNKKEENYMNIKSKTKIILIFGSNDEYPSFQKIFYDFVESQSKIFLLERHKLNIKRDDKKITDKTLLYKISKFLD</sequence>
<gene>
    <name evidence="3" type="ORF">IAC58_02575</name>
</gene>
<dbReference type="GO" id="GO:0003677">
    <property type="term" value="F:DNA binding"/>
    <property type="evidence" value="ECO:0007669"/>
    <property type="project" value="UniProtKB-KW"/>
</dbReference>
<evidence type="ECO:0000256" key="1">
    <source>
        <dbReference type="ARBA" id="ARBA00023125"/>
    </source>
</evidence>